<dbReference type="RefSeq" id="WP_077243638.1">
    <property type="nucleotide sequence ID" value="NZ_MUZR01000006.1"/>
</dbReference>
<dbReference type="STRING" id="252474.B1A74_02120"/>
<dbReference type="Proteomes" id="UP000189177">
    <property type="component" value="Unassembled WGS sequence"/>
</dbReference>
<dbReference type="InterPro" id="IPR036249">
    <property type="entry name" value="Thioredoxin-like_sf"/>
</dbReference>
<dbReference type="Gene3D" id="3.40.30.10">
    <property type="entry name" value="Glutaredoxin"/>
    <property type="match status" value="1"/>
</dbReference>
<dbReference type="EMBL" id="MUZR01000006">
    <property type="protein sequence ID" value="OOC11208.1"/>
    <property type="molecule type" value="Genomic_DNA"/>
</dbReference>
<dbReference type="PROSITE" id="PS51352">
    <property type="entry name" value="THIOREDOXIN_2"/>
    <property type="match status" value="1"/>
</dbReference>
<keyword evidence="1" id="KW-0812">Transmembrane</keyword>
<dbReference type="InterPro" id="IPR013766">
    <property type="entry name" value="Thioredoxin_domain"/>
</dbReference>
<dbReference type="GO" id="GO:0016491">
    <property type="term" value="F:oxidoreductase activity"/>
    <property type="evidence" value="ECO:0007669"/>
    <property type="project" value="InterPro"/>
</dbReference>
<dbReference type="SUPFAM" id="SSF52833">
    <property type="entry name" value="Thioredoxin-like"/>
    <property type="match status" value="1"/>
</dbReference>
<feature type="domain" description="Thioredoxin" evidence="2">
    <location>
        <begin position="44"/>
        <end position="180"/>
    </location>
</feature>
<accession>A0A1V3A1D3</accession>
<dbReference type="InterPro" id="IPR050553">
    <property type="entry name" value="Thioredoxin_ResA/DsbE_sf"/>
</dbReference>
<keyword evidence="4" id="KW-1185">Reference proteome</keyword>
<dbReference type="AlphaFoldDB" id="A0A1V3A1D3"/>
<name>A0A1V3A1D3_9GAMM</name>
<dbReference type="CDD" id="cd03011">
    <property type="entry name" value="TlpA_like_ScsD_MtbDsbE"/>
    <property type="match status" value="1"/>
</dbReference>
<evidence type="ECO:0000313" key="4">
    <source>
        <dbReference type="Proteomes" id="UP000189177"/>
    </source>
</evidence>
<dbReference type="GO" id="GO:0016209">
    <property type="term" value="F:antioxidant activity"/>
    <property type="evidence" value="ECO:0007669"/>
    <property type="project" value="InterPro"/>
</dbReference>
<feature type="transmembrane region" description="Helical" evidence="1">
    <location>
        <begin position="20"/>
        <end position="41"/>
    </location>
</feature>
<protein>
    <submittedName>
        <fullName evidence="3">Protein disulfide oxidoreductase</fullName>
    </submittedName>
</protein>
<comment type="caution">
    <text evidence="3">The sequence shown here is derived from an EMBL/GenBank/DDBJ whole genome shotgun (WGS) entry which is preliminary data.</text>
</comment>
<evidence type="ECO:0000256" key="1">
    <source>
        <dbReference type="SAM" id="Phobius"/>
    </source>
</evidence>
<dbReference type="PANTHER" id="PTHR42852:SF13">
    <property type="entry name" value="PROTEIN DIPZ"/>
    <property type="match status" value="1"/>
</dbReference>
<sequence>MTDTQPEKPERPKPTARRRALGWGIQIAIALAIFLLVRAWMARDMVEGPAPEFEAELLDGSPVALSDYVGDEPVLLHFWATWCPICRLEEGEIVRLSDSHPVLTVAMQSGEPQEVIDHLNENERELATINDPQGQLAARYGVQGVPASFIINTDGDVVFRKQGYAPPLELRFRLWLARWL</sequence>
<keyword evidence="1" id="KW-1133">Transmembrane helix</keyword>
<dbReference type="OrthoDB" id="9788279at2"/>
<proteinExistence type="predicted"/>
<gene>
    <name evidence="3" type="ORF">B1A74_02120</name>
</gene>
<reference evidence="3 4" key="1">
    <citation type="submission" date="2017-02" db="EMBL/GenBank/DDBJ databases">
        <title>Genomic diversity within the haloalkaliphilic genus Thioalkalivibrio.</title>
        <authorList>
            <person name="Ahn A.-C."/>
            <person name="Meier-Kolthoff J."/>
            <person name="Overmars L."/>
            <person name="Richter M."/>
            <person name="Woyke T."/>
            <person name="Sorokin D.Y."/>
            <person name="Muyzer G."/>
        </authorList>
    </citation>
    <scope>NUCLEOTIDE SEQUENCE [LARGE SCALE GENOMIC DNA]</scope>
    <source>
        <strain evidence="3 4">HL17</strain>
    </source>
</reference>
<organism evidence="3 4">
    <name type="scientific">Thioalkalivibrio halophilus</name>
    <dbReference type="NCBI Taxonomy" id="252474"/>
    <lineage>
        <taxon>Bacteria</taxon>
        <taxon>Pseudomonadati</taxon>
        <taxon>Pseudomonadota</taxon>
        <taxon>Gammaproteobacteria</taxon>
        <taxon>Chromatiales</taxon>
        <taxon>Ectothiorhodospiraceae</taxon>
        <taxon>Thioalkalivibrio</taxon>
    </lineage>
</organism>
<keyword evidence="1" id="KW-0472">Membrane</keyword>
<evidence type="ECO:0000259" key="2">
    <source>
        <dbReference type="PROSITE" id="PS51352"/>
    </source>
</evidence>
<evidence type="ECO:0000313" key="3">
    <source>
        <dbReference type="EMBL" id="OOC11208.1"/>
    </source>
</evidence>
<dbReference type="PANTHER" id="PTHR42852">
    <property type="entry name" value="THIOL:DISULFIDE INTERCHANGE PROTEIN DSBE"/>
    <property type="match status" value="1"/>
</dbReference>
<dbReference type="Pfam" id="PF00578">
    <property type="entry name" value="AhpC-TSA"/>
    <property type="match status" value="1"/>
</dbReference>
<dbReference type="InterPro" id="IPR000866">
    <property type="entry name" value="AhpC/TSA"/>
</dbReference>